<sequence>MTSLPRSRPFAQVDVFSADPYLGNPVAVVLDGSDLTDEQMARFARWTNLSETTFVLPATTTDADYRLRIWTPHGELPFAGHPTLGSARAWLRAGNDPRVAGTLVQECAAGLVRIHAPSSGSSEDDDAALSFEAPPTVRSGDLEDDVLRTIVEGLGITARDVLAHQWVDNGPGWAAVVLDSADKVLALDPDVAALGAHKVGVVGPAPEGSAHRFEVRAFVPGTRGYEDPVTGSLNASLAQWLIRTDRTPREYVARQGTRLGRRGLVHVSSLGEDVLVGGACTVCVSGSVLL</sequence>
<dbReference type="PANTHER" id="PTHR13774:SF32">
    <property type="entry name" value="ANTISENSE-ENHANCING SEQUENCE 1"/>
    <property type="match status" value="1"/>
</dbReference>
<dbReference type="PANTHER" id="PTHR13774">
    <property type="entry name" value="PHENAZINE BIOSYNTHESIS PROTEIN"/>
    <property type="match status" value="1"/>
</dbReference>
<dbReference type="GO" id="GO:0102943">
    <property type="term" value="F:trans-2,3-dihydro-3-hydroxy-anthranilate isomerase activity"/>
    <property type="evidence" value="ECO:0007669"/>
    <property type="project" value="UniProtKB-EC"/>
</dbReference>
<keyword evidence="2" id="KW-0413">Isomerase</keyword>
<proteinExistence type="predicted"/>
<dbReference type="EC" id="5.3.3.17" evidence="2"/>
<dbReference type="Proteomes" id="UP000216825">
    <property type="component" value="Chromosome"/>
</dbReference>
<evidence type="ECO:0000313" key="3">
    <source>
        <dbReference type="Proteomes" id="UP000216825"/>
    </source>
</evidence>
<reference evidence="3" key="1">
    <citation type="submission" date="2017-08" db="EMBL/GenBank/DDBJ databases">
        <title>Draft Genome Sequence of Kocuria varians 80.</title>
        <authorList>
            <person name="Minaev M."/>
            <person name="Kurbakov K.A."/>
            <person name="Solodovnikova G.I."/>
            <person name="Kuznetsova O.A."/>
            <person name="Lisitsyn A.B."/>
        </authorList>
    </citation>
    <scope>NUCLEOTIDE SEQUENCE [LARGE SCALE GENOMIC DNA]</scope>
    <source>
        <strain evidence="3">80</strain>
    </source>
</reference>
<dbReference type="SUPFAM" id="SSF54506">
    <property type="entry name" value="Diaminopimelate epimerase-like"/>
    <property type="match status" value="1"/>
</dbReference>
<keyword evidence="3" id="KW-1185">Reference proteome</keyword>
<evidence type="ECO:0000313" key="2">
    <source>
        <dbReference type="EMBL" id="QMS55564.1"/>
    </source>
</evidence>
<dbReference type="Gene3D" id="3.10.310.10">
    <property type="entry name" value="Diaminopimelate Epimerase, Chain A, domain 1"/>
    <property type="match status" value="2"/>
</dbReference>
<dbReference type="KEGG" id="kvr:CIB50_0000250"/>
<dbReference type="PIRSF" id="PIRSF016184">
    <property type="entry name" value="PhzC_PhzF"/>
    <property type="match status" value="1"/>
</dbReference>
<dbReference type="Pfam" id="PF02567">
    <property type="entry name" value="PhzC-PhzF"/>
    <property type="match status" value="1"/>
</dbReference>
<name>A0A7D7L1Y6_KOCVA</name>
<feature type="active site" evidence="1">
    <location>
        <position position="51"/>
    </location>
</feature>
<dbReference type="EMBL" id="CP059343">
    <property type="protein sequence ID" value="QMS55564.1"/>
    <property type="molecule type" value="Genomic_DNA"/>
</dbReference>
<evidence type="ECO:0000256" key="1">
    <source>
        <dbReference type="PIRSR" id="PIRSR016184-1"/>
    </source>
</evidence>
<dbReference type="RefSeq" id="WP_094395091.1">
    <property type="nucleotide sequence ID" value="NZ_CP059343.1"/>
</dbReference>
<reference evidence="2 3" key="2">
    <citation type="submission" date="2020-07" db="EMBL/GenBank/DDBJ databases">
        <title>Genome of starter culture bacteria Kocuria salsicia reveals its technological properties and safety for usage in meat industry.</title>
        <authorList>
            <person name="Michael M."/>
            <person name="Konstantin K."/>
            <person name="Evgenii K."/>
            <person name="Galina S."/>
            <person name="Oksana K."/>
            <person name="Andrei L."/>
        </authorList>
    </citation>
    <scope>NUCLEOTIDE SEQUENCE [LARGE SCALE GENOMIC DNA]</scope>
    <source>
        <strain evidence="2 3">80</strain>
    </source>
</reference>
<dbReference type="InterPro" id="IPR003719">
    <property type="entry name" value="Phenazine_PhzF-like"/>
</dbReference>
<dbReference type="GO" id="GO:0005737">
    <property type="term" value="C:cytoplasm"/>
    <property type="evidence" value="ECO:0007669"/>
    <property type="project" value="TreeGrafter"/>
</dbReference>
<accession>A0A7D7L1Y6</accession>
<protein>
    <submittedName>
        <fullName evidence="2">Trans-2,3-dihydro-3-hydroxyanthranilate isomerase</fullName>
        <ecNumber evidence="2">5.3.3.17</ecNumber>
    </submittedName>
</protein>
<dbReference type="AlphaFoldDB" id="A0A7D7L1Y6"/>
<dbReference type="NCBIfam" id="TIGR00654">
    <property type="entry name" value="PhzF_family"/>
    <property type="match status" value="1"/>
</dbReference>
<organism evidence="2 3">
    <name type="scientific">Kocuria varians</name>
    <name type="common">Micrococcus varians</name>
    <dbReference type="NCBI Taxonomy" id="1272"/>
    <lineage>
        <taxon>Bacteria</taxon>
        <taxon>Bacillati</taxon>
        <taxon>Actinomycetota</taxon>
        <taxon>Actinomycetes</taxon>
        <taxon>Micrococcales</taxon>
        <taxon>Micrococcaceae</taxon>
        <taxon>Kocuria</taxon>
    </lineage>
</organism>
<gene>
    <name evidence="2" type="primary">phzF</name>
    <name evidence="2" type="ORF">CIB50_0000250</name>
</gene>